<sequence>MSTPGADQGAGNTANYAQQQFSKENGADIFGFGAMITAMEGVAAAATAGSFAVDGNTAELINSKLSDIQTAISAARANLKNAAGMSMQLGQGYAQQVSDRNTQIASGGAGSAEGMLLKFEQSLDELKRTIQTSVNNYHGADQAGKHRVDGSGSYA</sequence>
<dbReference type="EMBL" id="JACJID010000008">
    <property type="protein sequence ID" value="MBA8931160.1"/>
    <property type="molecule type" value="Genomic_DNA"/>
</dbReference>
<keyword evidence="2" id="KW-1185">Reference proteome</keyword>
<dbReference type="RefSeq" id="WP_182840244.1">
    <property type="nucleotide sequence ID" value="NZ_BAAABQ010000097.1"/>
</dbReference>
<evidence type="ECO:0000313" key="2">
    <source>
        <dbReference type="Proteomes" id="UP000517916"/>
    </source>
</evidence>
<evidence type="ECO:0000313" key="1">
    <source>
        <dbReference type="EMBL" id="MBA8931160.1"/>
    </source>
</evidence>
<name>A0ABR6BWC9_9PSEU</name>
<dbReference type="Proteomes" id="UP000517916">
    <property type="component" value="Unassembled WGS sequence"/>
</dbReference>
<comment type="caution">
    <text evidence="1">The sequence shown here is derived from an EMBL/GenBank/DDBJ whole genome shotgun (WGS) entry which is preliminary data.</text>
</comment>
<accession>A0ABR6BWC9</accession>
<reference evidence="1 2" key="1">
    <citation type="submission" date="2020-08" db="EMBL/GenBank/DDBJ databases">
        <title>Genomic Encyclopedia of Archaeal and Bacterial Type Strains, Phase II (KMG-II): from individual species to whole genera.</title>
        <authorList>
            <person name="Goeker M."/>
        </authorList>
    </citation>
    <scope>NUCLEOTIDE SEQUENCE [LARGE SCALE GENOMIC DNA]</scope>
    <source>
        <strain evidence="1 2">DSM 43850</strain>
    </source>
</reference>
<proteinExistence type="predicted"/>
<protein>
    <submittedName>
        <fullName evidence="1">Uncharacterized protein</fullName>
    </submittedName>
</protein>
<gene>
    <name evidence="1" type="ORF">BC739_008407</name>
</gene>
<organism evidence="1 2">
    <name type="scientific">Kutzneria viridogrisea</name>
    <dbReference type="NCBI Taxonomy" id="47990"/>
    <lineage>
        <taxon>Bacteria</taxon>
        <taxon>Bacillati</taxon>
        <taxon>Actinomycetota</taxon>
        <taxon>Actinomycetes</taxon>
        <taxon>Pseudonocardiales</taxon>
        <taxon>Pseudonocardiaceae</taxon>
        <taxon>Kutzneria</taxon>
    </lineage>
</organism>